<dbReference type="InterPro" id="IPR001810">
    <property type="entry name" value="F-box_dom"/>
</dbReference>
<sequence>MEDTSGDTVYPGEDGIGKLPEDVLLNILSLLPTREAVRTSLVAQQWRHLWKWVPSLDFDGDFMGKSKNVAEFIDRKLRGDSCTLRRFVLHVKNGADWKLEYPDGFTPHFVTWVETAMKLQTEILNLDVSGLPAFDVYDEIPSNKTIETLKLRLPMTSSLRFSSGFCRLTTLELGNVCFPPGKLPPDFFPNCRMLRYLELNAVSLCCSPLCISSSSLRFLTIANCDLKENEMKVSAPSLVSFKWHFSDVPKTCVFDRFSALAEAEVFWVEFLTEFLGEVEDNGVMSQMLEGVSAVKTLSLRSSRYKHWLGLPVKYPGFRSPMFNLIHLNMSLARCICEENVSSVMQLLQNCPVLQKLVIEIERWKSCWGKHSPPPEPLQSFTLGSLKEVEVKYYHGDESLRHWVRLLGSHLPFFSQMIVERTKLKR</sequence>
<dbReference type="Gene3D" id="1.20.1280.50">
    <property type="match status" value="1"/>
</dbReference>
<proteinExistence type="predicted"/>
<reference evidence="2 3" key="1">
    <citation type="submission" date="2021-07" db="EMBL/GenBank/DDBJ databases">
        <title>The Aristolochia fimbriata genome: insights into angiosperm evolution, floral development and chemical biosynthesis.</title>
        <authorList>
            <person name="Jiao Y."/>
        </authorList>
    </citation>
    <scope>NUCLEOTIDE SEQUENCE [LARGE SCALE GENOMIC DNA]</scope>
    <source>
        <strain evidence="2">IBCAS-2021</strain>
        <tissue evidence="2">Leaf</tissue>
    </source>
</reference>
<protein>
    <recommendedName>
        <fullName evidence="1">F-box domain-containing protein</fullName>
    </recommendedName>
</protein>
<dbReference type="InterPro" id="IPR053197">
    <property type="entry name" value="F-box_SCFL_complex_component"/>
</dbReference>
<evidence type="ECO:0000313" key="3">
    <source>
        <dbReference type="Proteomes" id="UP000825729"/>
    </source>
</evidence>
<feature type="domain" description="F-box" evidence="1">
    <location>
        <begin position="13"/>
        <end position="49"/>
    </location>
</feature>
<dbReference type="PANTHER" id="PTHR34223:SF51">
    <property type="entry name" value="OS06G0556300 PROTEIN"/>
    <property type="match status" value="1"/>
</dbReference>
<dbReference type="AlphaFoldDB" id="A0AAV7DRG4"/>
<dbReference type="InterPro" id="IPR053781">
    <property type="entry name" value="F-box_AtFBL13-like"/>
</dbReference>
<dbReference type="Pfam" id="PF00646">
    <property type="entry name" value="F-box"/>
    <property type="match status" value="1"/>
</dbReference>
<dbReference type="SUPFAM" id="SSF81383">
    <property type="entry name" value="F-box domain"/>
    <property type="match status" value="1"/>
</dbReference>
<gene>
    <name evidence="2" type="ORF">H6P81_019324</name>
</gene>
<comment type="caution">
    <text evidence="2">The sequence shown here is derived from an EMBL/GenBank/DDBJ whole genome shotgun (WGS) entry which is preliminary data.</text>
</comment>
<name>A0AAV7DRG4_ARIFI</name>
<dbReference type="CDD" id="cd22160">
    <property type="entry name" value="F-box_AtFBL13-like"/>
    <property type="match status" value="1"/>
</dbReference>
<organism evidence="2 3">
    <name type="scientific">Aristolochia fimbriata</name>
    <name type="common">White veined hardy Dutchman's pipe vine</name>
    <dbReference type="NCBI Taxonomy" id="158543"/>
    <lineage>
        <taxon>Eukaryota</taxon>
        <taxon>Viridiplantae</taxon>
        <taxon>Streptophyta</taxon>
        <taxon>Embryophyta</taxon>
        <taxon>Tracheophyta</taxon>
        <taxon>Spermatophyta</taxon>
        <taxon>Magnoliopsida</taxon>
        <taxon>Magnoliidae</taxon>
        <taxon>Piperales</taxon>
        <taxon>Aristolochiaceae</taxon>
        <taxon>Aristolochia</taxon>
    </lineage>
</organism>
<accession>A0AAV7DRG4</accession>
<dbReference type="SUPFAM" id="SSF52047">
    <property type="entry name" value="RNI-like"/>
    <property type="match status" value="1"/>
</dbReference>
<dbReference type="SMART" id="SM00256">
    <property type="entry name" value="FBOX"/>
    <property type="match status" value="1"/>
</dbReference>
<dbReference type="InterPro" id="IPR036047">
    <property type="entry name" value="F-box-like_dom_sf"/>
</dbReference>
<dbReference type="PANTHER" id="PTHR34223">
    <property type="entry name" value="OS11G0201299 PROTEIN"/>
    <property type="match status" value="1"/>
</dbReference>
<evidence type="ECO:0000259" key="1">
    <source>
        <dbReference type="PROSITE" id="PS50181"/>
    </source>
</evidence>
<dbReference type="PROSITE" id="PS50181">
    <property type="entry name" value="FBOX"/>
    <property type="match status" value="1"/>
</dbReference>
<keyword evidence="3" id="KW-1185">Reference proteome</keyword>
<dbReference type="EMBL" id="JAINDJ010000008">
    <property type="protein sequence ID" value="KAG9439159.1"/>
    <property type="molecule type" value="Genomic_DNA"/>
</dbReference>
<dbReference type="InterPro" id="IPR032675">
    <property type="entry name" value="LRR_dom_sf"/>
</dbReference>
<evidence type="ECO:0000313" key="2">
    <source>
        <dbReference type="EMBL" id="KAG9439159.1"/>
    </source>
</evidence>
<dbReference type="Gene3D" id="3.80.10.10">
    <property type="entry name" value="Ribonuclease Inhibitor"/>
    <property type="match status" value="1"/>
</dbReference>
<dbReference type="Proteomes" id="UP000825729">
    <property type="component" value="Unassembled WGS sequence"/>
</dbReference>